<organism evidence="2 3">
    <name type="scientific">Fonsecaea pedrosoi CBS 271.37</name>
    <dbReference type="NCBI Taxonomy" id="1442368"/>
    <lineage>
        <taxon>Eukaryota</taxon>
        <taxon>Fungi</taxon>
        <taxon>Dikarya</taxon>
        <taxon>Ascomycota</taxon>
        <taxon>Pezizomycotina</taxon>
        <taxon>Eurotiomycetes</taxon>
        <taxon>Chaetothyriomycetidae</taxon>
        <taxon>Chaetothyriales</taxon>
        <taxon>Herpotrichiellaceae</taxon>
        <taxon>Fonsecaea</taxon>
    </lineage>
</organism>
<sequence length="85" mass="9792">MPSYIKDMSLGMSSDANKNPNVRYKEVAAIISNVISIFDFSERLTQSSKTKYMIVFTDVLLATQMTTIVLVFTTFSMYMHWDDYV</sequence>
<dbReference type="RefSeq" id="XP_013280595.1">
    <property type="nucleotide sequence ID" value="XM_013425141.1"/>
</dbReference>
<keyword evidence="3" id="KW-1185">Reference proteome</keyword>
<keyword evidence="1" id="KW-1133">Transmembrane helix</keyword>
<gene>
    <name evidence="2" type="ORF">Z517_09231</name>
</gene>
<dbReference type="AlphaFoldDB" id="A0A0D2ERA0"/>
<dbReference type="HOGENOM" id="CLU_2512668_0_0_1"/>
<dbReference type="GeneID" id="25308721"/>
<proteinExistence type="predicted"/>
<reference evidence="2 3" key="1">
    <citation type="submission" date="2015-01" db="EMBL/GenBank/DDBJ databases">
        <title>The Genome Sequence of Fonsecaea pedrosoi CBS 271.37.</title>
        <authorList>
            <consortium name="The Broad Institute Genomics Platform"/>
            <person name="Cuomo C."/>
            <person name="de Hoog S."/>
            <person name="Gorbushina A."/>
            <person name="Stielow B."/>
            <person name="Teixiera M."/>
            <person name="Abouelleil A."/>
            <person name="Chapman S.B."/>
            <person name="Priest M."/>
            <person name="Young S.K."/>
            <person name="Wortman J."/>
            <person name="Nusbaum C."/>
            <person name="Birren B."/>
        </authorList>
    </citation>
    <scope>NUCLEOTIDE SEQUENCE [LARGE SCALE GENOMIC DNA]</scope>
    <source>
        <strain evidence="2 3">CBS 271.37</strain>
    </source>
</reference>
<keyword evidence="1" id="KW-0472">Membrane</keyword>
<dbReference type="EMBL" id="KN846974">
    <property type="protein sequence ID" value="KIW76787.1"/>
    <property type="molecule type" value="Genomic_DNA"/>
</dbReference>
<name>A0A0D2ERA0_9EURO</name>
<dbReference type="VEuPathDB" id="FungiDB:Z517_09231"/>
<protein>
    <submittedName>
        <fullName evidence="2">Uncharacterized protein</fullName>
    </submittedName>
</protein>
<dbReference type="Proteomes" id="UP000053029">
    <property type="component" value="Unassembled WGS sequence"/>
</dbReference>
<accession>A0A0D2ERA0</accession>
<evidence type="ECO:0000256" key="1">
    <source>
        <dbReference type="SAM" id="Phobius"/>
    </source>
</evidence>
<evidence type="ECO:0000313" key="3">
    <source>
        <dbReference type="Proteomes" id="UP000053029"/>
    </source>
</evidence>
<feature type="transmembrane region" description="Helical" evidence="1">
    <location>
        <begin position="52"/>
        <end position="79"/>
    </location>
</feature>
<evidence type="ECO:0000313" key="2">
    <source>
        <dbReference type="EMBL" id="KIW76787.1"/>
    </source>
</evidence>
<keyword evidence="1" id="KW-0812">Transmembrane</keyword>